<dbReference type="Pfam" id="PF02627">
    <property type="entry name" value="CMD"/>
    <property type="match status" value="1"/>
</dbReference>
<protein>
    <submittedName>
        <fullName evidence="2">Carboxymuconolactone decarboxylase family protein</fullName>
    </submittedName>
</protein>
<organism evidence="2 3">
    <name type="scientific">Amycolatopsis pigmentata</name>
    <dbReference type="NCBI Taxonomy" id="450801"/>
    <lineage>
        <taxon>Bacteria</taxon>
        <taxon>Bacillati</taxon>
        <taxon>Actinomycetota</taxon>
        <taxon>Actinomycetes</taxon>
        <taxon>Pseudonocardiales</taxon>
        <taxon>Pseudonocardiaceae</taxon>
        <taxon>Amycolatopsis</taxon>
    </lineage>
</organism>
<dbReference type="InterPro" id="IPR029032">
    <property type="entry name" value="AhpD-like"/>
</dbReference>
<feature type="domain" description="Carboxymuconolactone decarboxylase-like" evidence="1">
    <location>
        <begin position="20"/>
        <end position="97"/>
    </location>
</feature>
<dbReference type="SUPFAM" id="SSF69118">
    <property type="entry name" value="AhpD-like"/>
    <property type="match status" value="1"/>
</dbReference>
<name>A0ABW5FYR8_9PSEU</name>
<evidence type="ECO:0000313" key="2">
    <source>
        <dbReference type="EMBL" id="MFD2419294.1"/>
    </source>
</evidence>
<dbReference type="Gene3D" id="1.20.1290.10">
    <property type="entry name" value="AhpD-like"/>
    <property type="match status" value="1"/>
</dbReference>
<dbReference type="RefSeq" id="WP_378267295.1">
    <property type="nucleotide sequence ID" value="NZ_JBHUKR010000011.1"/>
</dbReference>
<proteinExistence type="predicted"/>
<gene>
    <name evidence="2" type="ORF">ACFSXZ_23455</name>
</gene>
<dbReference type="InterPro" id="IPR003779">
    <property type="entry name" value="CMD-like"/>
</dbReference>
<sequence>MTKAAPQETLTGVAQGDAPVLERLVEINLDTMERSGLDQRTYFLTRVAALVALDAAPVSYLTNLGMAADAGVTLDEARGVLIAISPIVGTAKVASAAGKILRAFGFAVAMEEENT</sequence>
<reference evidence="3" key="1">
    <citation type="journal article" date="2019" name="Int. J. Syst. Evol. Microbiol.">
        <title>The Global Catalogue of Microorganisms (GCM) 10K type strain sequencing project: providing services to taxonomists for standard genome sequencing and annotation.</title>
        <authorList>
            <consortium name="The Broad Institute Genomics Platform"/>
            <consortium name="The Broad Institute Genome Sequencing Center for Infectious Disease"/>
            <person name="Wu L."/>
            <person name="Ma J."/>
        </authorList>
    </citation>
    <scope>NUCLEOTIDE SEQUENCE [LARGE SCALE GENOMIC DNA]</scope>
    <source>
        <strain evidence="3">CGMCC 4.7645</strain>
    </source>
</reference>
<evidence type="ECO:0000313" key="3">
    <source>
        <dbReference type="Proteomes" id="UP001597417"/>
    </source>
</evidence>
<dbReference type="Proteomes" id="UP001597417">
    <property type="component" value="Unassembled WGS sequence"/>
</dbReference>
<comment type="caution">
    <text evidence="2">The sequence shown here is derived from an EMBL/GenBank/DDBJ whole genome shotgun (WGS) entry which is preliminary data.</text>
</comment>
<evidence type="ECO:0000259" key="1">
    <source>
        <dbReference type="Pfam" id="PF02627"/>
    </source>
</evidence>
<keyword evidence="3" id="KW-1185">Reference proteome</keyword>
<dbReference type="EMBL" id="JBHUKR010000011">
    <property type="protein sequence ID" value="MFD2419294.1"/>
    <property type="molecule type" value="Genomic_DNA"/>
</dbReference>
<accession>A0ABW5FYR8</accession>